<organism evidence="1 2">
    <name type="scientific">Dallia pectoralis</name>
    <name type="common">Alaska blackfish</name>
    <dbReference type="NCBI Taxonomy" id="75939"/>
    <lineage>
        <taxon>Eukaryota</taxon>
        <taxon>Metazoa</taxon>
        <taxon>Chordata</taxon>
        <taxon>Craniata</taxon>
        <taxon>Vertebrata</taxon>
        <taxon>Euteleostomi</taxon>
        <taxon>Actinopterygii</taxon>
        <taxon>Neopterygii</taxon>
        <taxon>Teleostei</taxon>
        <taxon>Protacanthopterygii</taxon>
        <taxon>Esociformes</taxon>
        <taxon>Umbridae</taxon>
        <taxon>Dallia</taxon>
    </lineage>
</organism>
<dbReference type="EMBL" id="CM055760">
    <property type="protein sequence ID" value="KAJ7987262.1"/>
    <property type="molecule type" value="Genomic_DNA"/>
</dbReference>
<evidence type="ECO:0000313" key="1">
    <source>
        <dbReference type="EMBL" id="KAJ7987262.1"/>
    </source>
</evidence>
<reference evidence="1" key="1">
    <citation type="submission" date="2021-05" db="EMBL/GenBank/DDBJ databases">
        <authorList>
            <person name="Pan Q."/>
            <person name="Jouanno E."/>
            <person name="Zahm M."/>
            <person name="Klopp C."/>
            <person name="Cabau C."/>
            <person name="Louis A."/>
            <person name="Berthelot C."/>
            <person name="Parey E."/>
            <person name="Roest Crollius H."/>
            <person name="Montfort J."/>
            <person name="Robinson-Rechavi M."/>
            <person name="Bouchez O."/>
            <person name="Lampietro C."/>
            <person name="Lopez Roques C."/>
            <person name="Donnadieu C."/>
            <person name="Postlethwait J."/>
            <person name="Bobe J."/>
            <person name="Dillon D."/>
            <person name="Chandos A."/>
            <person name="von Hippel F."/>
            <person name="Guiguen Y."/>
        </authorList>
    </citation>
    <scope>NUCLEOTIDE SEQUENCE</scope>
    <source>
        <strain evidence="1">YG-Jan2019</strain>
    </source>
</reference>
<comment type="caution">
    <text evidence="1">The sequence shown here is derived from an EMBL/GenBank/DDBJ whole genome shotgun (WGS) entry which is preliminary data.</text>
</comment>
<sequence length="104" mass="11808">MESFVQRVNTRAHARYQELGLETYPPFIRRQPHVNRQLLKEEDRGPTTLQPPPCPAPPCPALPHTALPSSTTVCTDQAVAVSKHLLKTEVHLCEPTDYLTREQR</sequence>
<gene>
    <name evidence="1" type="ORF">DPEC_G00336910</name>
</gene>
<protein>
    <submittedName>
        <fullName evidence="1">Uncharacterized protein</fullName>
    </submittedName>
</protein>
<evidence type="ECO:0000313" key="2">
    <source>
        <dbReference type="Proteomes" id="UP001157502"/>
    </source>
</evidence>
<name>A0ACC2F7B8_DALPE</name>
<accession>A0ACC2F7B8</accession>
<keyword evidence="2" id="KW-1185">Reference proteome</keyword>
<dbReference type="Proteomes" id="UP001157502">
    <property type="component" value="Chromosome 33"/>
</dbReference>
<proteinExistence type="predicted"/>